<dbReference type="EMBL" id="JARK01001353">
    <property type="protein sequence ID" value="EYC22206.1"/>
    <property type="molecule type" value="Genomic_DNA"/>
</dbReference>
<dbReference type="AlphaFoldDB" id="A0A016V4M2"/>
<organism evidence="1 2">
    <name type="scientific">Ancylostoma ceylanicum</name>
    <dbReference type="NCBI Taxonomy" id="53326"/>
    <lineage>
        <taxon>Eukaryota</taxon>
        <taxon>Metazoa</taxon>
        <taxon>Ecdysozoa</taxon>
        <taxon>Nematoda</taxon>
        <taxon>Chromadorea</taxon>
        <taxon>Rhabditida</taxon>
        <taxon>Rhabditina</taxon>
        <taxon>Rhabditomorpha</taxon>
        <taxon>Strongyloidea</taxon>
        <taxon>Ancylostomatidae</taxon>
        <taxon>Ancylostomatinae</taxon>
        <taxon>Ancylostoma</taxon>
    </lineage>
</organism>
<keyword evidence="2" id="KW-1185">Reference proteome</keyword>
<proteinExistence type="predicted"/>
<name>A0A016V4M2_9BILA</name>
<comment type="caution">
    <text evidence="1">The sequence shown here is derived from an EMBL/GenBank/DDBJ whole genome shotgun (WGS) entry which is preliminary data.</text>
</comment>
<gene>
    <name evidence="1" type="primary">Acey_s0017.g3211</name>
    <name evidence="1" type="ORF">Y032_0017g3211</name>
</gene>
<sequence>MLDEPSVLFIEVVDNVVTTPTEAVVIVVRVRPIGERKHVPILVGIQRVGFRRASICIIYCPVGPVSDAL</sequence>
<protein>
    <submittedName>
        <fullName evidence="1">Uncharacterized protein</fullName>
    </submittedName>
</protein>
<dbReference type="Proteomes" id="UP000024635">
    <property type="component" value="Unassembled WGS sequence"/>
</dbReference>
<accession>A0A016V4M2</accession>
<evidence type="ECO:0000313" key="2">
    <source>
        <dbReference type="Proteomes" id="UP000024635"/>
    </source>
</evidence>
<evidence type="ECO:0000313" key="1">
    <source>
        <dbReference type="EMBL" id="EYC22206.1"/>
    </source>
</evidence>
<reference evidence="2" key="1">
    <citation type="journal article" date="2015" name="Nat. Genet.">
        <title>The genome and transcriptome of the zoonotic hookworm Ancylostoma ceylanicum identify infection-specific gene families.</title>
        <authorList>
            <person name="Schwarz E.M."/>
            <person name="Hu Y."/>
            <person name="Antoshechkin I."/>
            <person name="Miller M.M."/>
            <person name="Sternberg P.W."/>
            <person name="Aroian R.V."/>
        </authorList>
    </citation>
    <scope>NUCLEOTIDE SEQUENCE</scope>
    <source>
        <strain evidence="2">HY135</strain>
    </source>
</reference>